<dbReference type="InterPro" id="IPR038717">
    <property type="entry name" value="Tc1-like_DDE_dom"/>
</dbReference>
<dbReference type="Pfam" id="PF13358">
    <property type="entry name" value="DDE_3"/>
    <property type="match status" value="1"/>
</dbReference>
<dbReference type="EMBL" id="MIGX01000029">
    <property type="protein sequence ID" value="PPT91310.1"/>
    <property type="molecule type" value="Genomic_DNA"/>
</dbReference>
<dbReference type="PANTHER" id="PTHR46564">
    <property type="entry name" value="TRANSPOSASE"/>
    <property type="match status" value="1"/>
</dbReference>
<gene>
    <name evidence="2" type="ORF">XthCFBP4691_08120</name>
</gene>
<dbReference type="Proteomes" id="UP000239898">
    <property type="component" value="Unassembled WGS sequence"/>
</dbReference>
<dbReference type="PANTHER" id="PTHR46564:SF1">
    <property type="entry name" value="TRANSPOSASE"/>
    <property type="match status" value="1"/>
</dbReference>
<feature type="domain" description="Tc1-like transposase DDE" evidence="1">
    <location>
        <begin position="2"/>
        <end position="76"/>
    </location>
</feature>
<keyword evidence="3" id="KW-1185">Reference proteome</keyword>
<dbReference type="GO" id="GO:0003676">
    <property type="term" value="F:nucleic acid binding"/>
    <property type="evidence" value="ECO:0007669"/>
    <property type="project" value="InterPro"/>
</dbReference>
<dbReference type="RefSeq" id="WP_128419954.1">
    <property type="nucleotide sequence ID" value="NZ_CP049017.1"/>
</dbReference>
<sequence length="111" mass="12276">MNGAAFLAYIQRRLCPTLCPGDIVVADNLSCHEAAGVREAIEALGATLLYLPPHPPALHPIEKMFSKRKALLRKDAKRTVDALWTEIGTRLDVLTSHQCSNDFASCRYVNK</sequence>
<dbReference type="OrthoDB" id="5567650at2"/>
<evidence type="ECO:0000313" key="2">
    <source>
        <dbReference type="EMBL" id="PPT91310.1"/>
    </source>
</evidence>
<reference evidence="2 3" key="1">
    <citation type="submission" date="2016-08" db="EMBL/GenBank/DDBJ databases">
        <title>Evolution of the type three secretion system and type three effector repertoires in Xanthomonas.</title>
        <authorList>
            <person name="Merda D."/>
            <person name="Briand M."/>
            <person name="Bosis E."/>
            <person name="Rousseau C."/>
            <person name="Portier P."/>
            <person name="Jacques M.-A."/>
            <person name="Fischer-Le Saux M."/>
        </authorList>
    </citation>
    <scope>NUCLEOTIDE SEQUENCE [LARGE SCALE GENOMIC DNA]</scope>
    <source>
        <strain evidence="2 3">CFBP 4691</strain>
    </source>
</reference>
<dbReference type="InterPro" id="IPR036397">
    <property type="entry name" value="RNaseH_sf"/>
</dbReference>
<organism evidence="2 3">
    <name type="scientific">Xanthomonas theicola</name>
    <dbReference type="NCBI Taxonomy" id="56464"/>
    <lineage>
        <taxon>Bacteria</taxon>
        <taxon>Pseudomonadati</taxon>
        <taxon>Pseudomonadota</taxon>
        <taxon>Gammaproteobacteria</taxon>
        <taxon>Lysobacterales</taxon>
        <taxon>Lysobacteraceae</taxon>
        <taxon>Xanthomonas</taxon>
    </lineage>
</organism>
<protein>
    <recommendedName>
        <fullName evidence="1">Tc1-like transposase DDE domain-containing protein</fullName>
    </recommendedName>
</protein>
<dbReference type="Gene3D" id="3.30.420.10">
    <property type="entry name" value="Ribonuclease H-like superfamily/Ribonuclease H"/>
    <property type="match status" value="1"/>
</dbReference>
<evidence type="ECO:0000259" key="1">
    <source>
        <dbReference type="Pfam" id="PF13358"/>
    </source>
</evidence>
<comment type="caution">
    <text evidence="2">The sequence shown here is derived from an EMBL/GenBank/DDBJ whole genome shotgun (WGS) entry which is preliminary data.</text>
</comment>
<proteinExistence type="predicted"/>
<name>A0A2S6ZGP6_9XANT</name>
<accession>A0A2S6ZGP6</accession>
<evidence type="ECO:0000313" key="3">
    <source>
        <dbReference type="Proteomes" id="UP000239898"/>
    </source>
</evidence>
<dbReference type="AlphaFoldDB" id="A0A2S6ZGP6"/>